<gene>
    <name evidence="3" type="ORF">TM35_000151790</name>
</gene>
<feature type="compositionally biased region" description="Low complexity" evidence="1">
    <location>
        <begin position="228"/>
        <end position="246"/>
    </location>
</feature>
<keyword evidence="2" id="KW-0732">Signal</keyword>
<evidence type="ECO:0000313" key="4">
    <source>
        <dbReference type="Proteomes" id="UP000192257"/>
    </source>
</evidence>
<dbReference type="AlphaFoldDB" id="A0A1X0NW29"/>
<feature type="chain" id="PRO_5012326290" description="Mucin TcMUCII" evidence="2">
    <location>
        <begin position="27"/>
        <end position="286"/>
    </location>
</feature>
<keyword evidence="4" id="KW-1185">Reference proteome</keyword>
<name>A0A1X0NW29_9TRYP</name>
<evidence type="ECO:0000256" key="2">
    <source>
        <dbReference type="SAM" id="SignalP"/>
    </source>
</evidence>
<feature type="compositionally biased region" description="Polar residues" evidence="1">
    <location>
        <begin position="126"/>
        <end position="140"/>
    </location>
</feature>
<feature type="compositionally biased region" description="Basic and acidic residues" evidence="1">
    <location>
        <begin position="81"/>
        <end position="111"/>
    </location>
</feature>
<dbReference type="VEuPathDB" id="TriTrypDB:TM35_000151790"/>
<sequence>MMMRRVMCVLAVVLCCTCGYTMTAAAADWSDFLGTAACNSTLSQSEKTAGGVSCANWTSHGFVKGVSERSSELTSNRQVKGKAEEKKLEEQKDPQELHEVDSSLHVGKQEGKLGNQSKGAEVDARVSQSSLSDPAPTSSGILAGSGAQDGGHTHVEEVREPEPTESSKISRNVEVPQGDPRAPSNTSDNSTPADLNLTQQSPEAVNATAASNSQETNSTTPQSPESNVTDAPTTTPSSSSVPNSDINTITSTVLKKANVDSSVSSAWMRTAAPLLIVAVLFSATVY</sequence>
<evidence type="ECO:0000256" key="1">
    <source>
        <dbReference type="SAM" id="MobiDB-lite"/>
    </source>
</evidence>
<dbReference type="RefSeq" id="XP_028882814.1">
    <property type="nucleotide sequence ID" value="XM_029025831.1"/>
</dbReference>
<feature type="compositionally biased region" description="Basic and acidic residues" evidence="1">
    <location>
        <begin position="151"/>
        <end position="162"/>
    </location>
</feature>
<feature type="compositionally biased region" description="Polar residues" evidence="1">
    <location>
        <begin position="183"/>
        <end position="227"/>
    </location>
</feature>
<feature type="signal peptide" evidence="2">
    <location>
        <begin position="1"/>
        <end position="26"/>
    </location>
</feature>
<evidence type="ECO:0000313" key="3">
    <source>
        <dbReference type="EMBL" id="ORC88748.1"/>
    </source>
</evidence>
<accession>A0A1X0NW29</accession>
<evidence type="ECO:0008006" key="5">
    <source>
        <dbReference type="Google" id="ProtNLM"/>
    </source>
</evidence>
<dbReference type="Proteomes" id="UP000192257">
    <property type="component" value="Unassembled WGS sequence"/>
</dbReference>
<feature type="region of interest" description="Disordered" evidence="1">
    <location>
        <begin position="66"/>
        <end position="246"/>
    </location>
</feature>
<dbReference type="EMBL" id="NBCO01000015">
    <property type="protein sequence ID" value="ORC88748.1"/>
    <property type="molecule type" value="Genomic_DNA"/>
</dbReference>
<comment type="caution">
    <text evidence="3">The sequence shown here is derived from an EMBL/GenBank/DDBJ whole genome shotgun (WGS) entry which is preliminary data.</text>
</comment>
<organism evidence="3 4">
    <name type="scientific">Trypanosoma theileri</name>
    <dbReference type="NCBI Taxonomy" id="67003"/>
    <lineage>
        <taxon>Eukaryota</taxon>
        <taxon>Discoba</taxon>
        <taxon>Euglenozoa</taxon>
        <taxon>Kinetoplastea</taxon>
        <taxon>Metakinetoplastina</taxon>
        <taxon>Trypanosomatida</taxon>
        <taxon>Trypanosomatidae</taxon>
        <taxon>Trypanosoma</taxon>
    </lineage>
</organism>
<reference evidence="3 4" key="1">
    <citation type="submission" date="2017-03" db="EMBL/GenBank/DDBJ databases">
        <title>An alternative strategy for trypanosome survival in the mammalian bloodstream revealed through genome and transcriptome analysis of the ubiquitous bovine parasite Trypanosoma (Megatrypanum) theileri.</title>
        <authorList>
            <person name="Kelly S."/>
            <person name="Ivens A."/>
            <person name="Mott A."/>
            <person name="O'Neill E."/>
            <person name="Emms D."/>
            <person name="Macleod O."/>
            <person name="Voorheis P."/>
            <person name="Matthews J."/>
            <person name="Matthews K."/>
            <person name="Carrington M."/>
        </authorList>
    </citation>
    <scope>NUCLEOTIDE SEQUENCE [LARGE SCALE GENOMIC DNA]</scope>
    <source>
        <strain evidence="3">Edinburgh</strain>
    </source>
</reference>
<protein>
    <recommendedName>
        <fullName evidence="5">Mucin TcMUCII</fullName>
    </recommendedName>
</protein>
<dbReference type="GeneID" id="39985611"/>
<proteinExistence type="predicted"/>